<sequence>MSMINENEYENEKIKNKKINQMIFIIKKKIDSKNNT</sequence>
<proteinExistence type="predicted"/>
<accession>A0A6C0DEP7</accession>
<dbReference type="AlphaFoldDB" id="A0A6C0DEP7"/>
<name>A0A6C0DEP7_9ZZZZ</name>
<organism evidence="1">
    <name type="scientific">viral metagenome</name>
    <dbReference type="NCBI Taxonomy" id="1070528"/>
    <lineage>
        <taxon>unclassified sequences</taxon>
        <taxon>metagenomes</taxon>
        <taxon>organismal metagenomes</taxon>
    </lineage>
</organism>
<evidence type="ECO:0000313" key="1">
    <source>
        <dbReference type="EMBL" id="QHT15436.1"/>
    </source>
</evidence>
<reference evidence="1" key="1">
    <citation type="journal article" date="2020" name="Nature">
        <title>Giant virus diversity and host interactions through global metagenomics.</title>
        <authorList>
            <person name="Schulz F."/>
            <person name="Roux S."/>
            <person name="Paez-Espino D."/>
            <person name="Jungbluth S."/>
            <person name="Walsh D.A."/>
            <person name="Denef V.J."/>
            <person name="McMahon K.D."/>
            <person name="Konstantinidis K.T."/>
            <person name="Eloe-Fadrosh E.A."/>
            <person name="Kyrpides N.C."/>
            <person name="Woyke T."/>
        </authorList>
    </citation>
    <scope>NUCLEOTIDE SEQUENCE</scope>
    <source>
        <strain evidence="1">GVMAG-M-3300023174-144</strain>
    </source>
</reference>
<dbReference type="EMBL" id="MN739611">
    <property type="protein sequence ID" value="QHT15436.1"/>
    <property type="molecule type" value="Genomic_DNA"/>
</dbReference>
<protein>
    <submittedName>
        <fullName evidence="1">Uncharacterized protein</fullName>
    </submittedName>
</protein>